<keyword evidence="4" id="KW-0813">Transport</keyword>
<dbReference type="GO" id="GO:0000774">
    <property type="term" value="F:adenyl-nucleotide exchange factor activity"/>
    <property type="evidence" value="ECO:0007669"/>
    <property type="project" value="InterPro"/>
</dbReference>
<dbReference type="InterPro" id="IPR016024">
    <property type="entry name" value="ARM-type_fold"/>
</dbReference>
<evidence type="ECO:0000256" key="1">
    <source>
        <dbReference type="ARBA" id="ARBA00010588"/>
    </source>
</evidence>
<dbReference type="Gene3D" id="1.25.10.10">
    <property type="entry name" value="Leucine-rich Repeat Variant"/>
    <property type="match status" value="1"/>
</dbReference>
<comment type="subunit">
    <text evidence="2">Interacts with KAR2.</text>
</comment>
<evidence type="ECO:0000256" key="3">
    <source>
        <dbReference type="ARBA" id="ARBA00015352"/>
    </source>
</evidence>
<organism evidence="11 12">
    <name type="scientific">Lipomyces tetrasporus</name>
    <dbReference type="NCBI Taxonomy" id="54092"/>
    <lineage>
        <taxon>Eukaryota</taxon>
        <taxon>Fungi</taxon>
        <taxon>Dikarya</taxon>
        <taxon>Ascomycota</taxon>
        <taxon>Saccharomycotina</taxon>
        <taxon>Lipomycetes</taxon>
        <taxon>Lipomycetales</taxon>
        <taxon>Lipomycetaceae</taxon>
        <taxon>Lipomyces</taxon>
    </lineage>
</organism>
<evidence type="ECO:0000256" key="9">
    <source>
        <dbReference type="SAM" id="MobiDB-lite"/>
    </source>
</evidence>
<evidence type="ECO:0000313" key="12">
    <source>
        <dbReference type="Proteomes" id="UP001217417"/>
    </source>
</evidence>
<comment type="similarity">
    <text evidence="1">Belongs to the SIL1 family.</text>
</comment>
<evidence type="ECO:0000256" key="8">
    <source>
        <dbReference type="ARBA" id="ARBA00023010"/>
    </source>
</evidence>
<dbReference type="InterPro" id="IPR011989">
    <property type="entry name" value="ARM-like"/>
</dbReference>
<dbReference type="GeneID" id="80883358"/>
<keyword evidence="7" id="KW-0653">Protein transport</keyword>
<keyword evidence="12" id="KW-1185">Reference proteome</keyword>
<keyword evidence="8" id="KW-0811">Translocation</keyword>
<evidence type="ECO:0000256" key="2">
    <source>
        <dbReference type="ARBA" id="ARBA00011799"/>
    </source>
</evidence>
<name>A0AAD7VS29_9ASCO</name>
<dbReference type="AlphaFoldDB" id="A0AAD7VS29"/>
<dbReference type="InterPro" id="IPR050693">
    <property type="entry name" value="Hsp70_NEF-Inhibitors"/>
</dbReference>
<feature type="compositionally biased region" description="Basic and acidic residues" evidence="9">
    <location>
        <begin position="109"/>
        <end position="124"/>
    </location>
</feature>
<evidence type="ECO:0000256" key="10">
    <source>
        <dbReference type="SAM" id="SignalP"/>
    </source>
</evidence>
<dbReference type="GO" id="GO:0005783">
    <property type="term" value="C:endoplasmic reticulum"/>
    <property type="evidence" value="ECO:0007669"/>
    <property type="project" value="InterPro"/>
</dbReference>
<dbReference type="PANTHER" id="PTHR19316:SF34">
    <property type="entry name" value="NUCLEOTIDE EXCHANGE FACTOR SIL1"/>
    <property type="match status" value="1"/>
</dbReference>
<reference evidence="11" key="1">
    <citation type="submission" date="2023-03" db="EMBL/GenBank/DDBJ databases">
        <title>Near-Complete genome sequence of Lipomyces tetrasporous NRRL Y-64009, an oleaginous yeast capable of growing on lignocellulosic hydrolysates.</title>
        <authorList>
            <consortium name="Lawrence Berkeley National Laboratory"/>
            <person name="Jagtap S.S."/>
            <person name="Liu J.-J."/>
            <person name="Walukiewicz H.E."/>
            <person name="Pangilinan J."/>
            <person name="Lipzen A."/>
            <person name="Ahrendt S."/>
            <person name="Koriabine M."/>
            <person name="Cobaugh K."/>
            <person name="Salamov A."/>
            <person name="Yoshinaga Y."/>
            <person name="Ng V."/>
            <person name="Daum C."/>
            <person name="Grigoriev I.V."/>
            <person name="Slininger P.J."/>
            <person name="Dien B.S."/>
            <person name="Jin Y.-S."/>
            <person name="Rao C.V."/>
        </authorList>
    </citation>
    <scope>NUCLEOTIDE SEQUENCE</scope>
    <source>
        <strain evidence="11">NRRL Y-64009</strain>
    </source>
</reference>
<dbReference type="Pfam" id="PF16782">
    <property type="entry name" value="SIL1"/>
    <property type="match status" value="1"/>
</dbReference>
<dbReference type="EMBL" id="JARPMG010000008">
    <property type="protein sequence ID" value="KAJ8098710.1"/>
    <property type="molecule type" value="Genomic_DNA"/>
</dbReference>
<protein>
    <recommendedName>
        <fullName evidence="3">Nucleotide exchange factor SIL1</fullName>
    </recommendedName>
</protein>
<evidence type="ECO:0000256" key="5">
    <source>
        <dbReference type="ARBA" id="ARBA00022729"/>
    </source>
</evidence>
<evidence type="ECO:0000313" key="11">
    <source>
        <dbReference type="EMBL" id="KAJ8098710.1"/>
    </source>
</evidence>
<sequence>MRGILVRARTVTLLVAFALRVIATSDTESSQAETDVICPSDGGLCYPTVLEATDNWQEVRPDQIIPGGLHVRLNFETGRREAKLLSNDDYDEDAGIVAVAQGGSVEVTSDERDQCDQRNAERETSGWGPSSYSHKPNPHISLSEHEEFENNLAFIINSFTFDRTDASESNVAKNEESSALQSVESSFLDESENEYLIAALKNVEDFSHEIDFGIKLAEPEVISVLVTLVHTHTSPSVRALSARIIGSSLRNNAPALQIAIPSQVVTNLLDSLDKEQDPTVRSRIMFALASSIHGKLGRQEFWRHKGGDTLRKYFFSDIPDEDYMGRCGTFVEDSFVNDMMNSHSLHGPSDATQSEVEVELGLWCSAFQDALSRDNIASMDVREKIFSALSAIKSRYPTYCPVQESFRHWIAEKVEQRAALRRQKYETHEELRSSTFSTRDEEVNDLDATSGREMVFLDKLSNVRHSLFGNPKAGRKTLDSYHDEL</sequence>
<accession>A0AAD7VS29</accession>
<comment type="caution">
    <text evidence="11">The sequence shown here is derived from an EMBL/GenBank/DDBJ whole genome shotgun (WGS) entry which is preliminary data.</text>
</comment>
<evidence type="ECO:0000256" key="6">
    <source>
        <dbReference type="ARBA" id="ARBA00022824"/>
    </source>
</evidence>
<keyword evidence="6" id="KW-0256">Endoplasmic reticulum</keyword>
<dbReference type="RefSeq" id="XP_056042160.1">
    <property type="nucleotide sequence ID" value="XM_056188192.1"/>
</dbReference>
<feature type="chain" id="PRO_5042077061" description="Nucleotide exchange factor SIL1" evidence="10">
    <location>
        <begin position="24"/>
        <end position="485"/>
    </location>
</feature>
<gene>
    <name evidence="11" type="ORF">POJ06DRAFT_257780</name>
</gene>
<feature type="region of interest" description="Disordered" evidence="9">
    <location>
        <begin position="107"/>
        <end position="140"/>
    </location>
</feature>
<proteinExistence type="inferred from homology"/>
<keyword evidence="5 10" id="KW-0732">Signal</keyword>
<dbReference type="PANTHER" id="PTHR19316">
    <property type="entry name" value="PROTEIN FOLDING REGULATOR"/>
    <property type="match status" value="1"/>
</dbReference>
<dbReference type="InterPro" id="IPR031884">
    <property type="entry name" value="Sil1_fungi"/>
</dbReference>
<dbReference type="GO" id="GO:0015031">
    <property type="term" value="P:protein transport"/>
    <property type="evidence" value="ECO:0007669"/>
    <property type="project" value="UniProtKB-KW"/>
</dbReference>
<feature type="signal peptide" evidence="10">
    <location>
        <begin position="1"/>
        <end position="23"/>
    </location>
</feature>
<evidence type="ECO:0000256" key="7">
    <source>
        <dbReference type="ARBA" id="ARBA00022927"/>
    </source>
</evidence>
<evidence type="ECO:0000256" key="4">
    <source>
        <dbReference type="ARBA" id="ARBA00022448"/>
    </source>
</evidence>
<dbReference type="SUPFAM" id="SSF48371">
    <property type="entry name" value="ARM repeat"/>
    <property type="match status" value="1"/>
</dbReference>
<dbReference type="Proteomes" id="UP001217417">
    <property type="component" value="Unassembled WGS sequence"/>
</dbReference>